<dbReference type="EMBL" id="BGPR01174132">
    <property type="protein sequence ID" value="GBM41096.1"/>
    <property type="molecule type" value="Genomic_DNA"/>
</dbReference>
<comment type="caution">
    <text evidence="1">The sequence shown here is derived from an EMBL/GenBank/DDBJ whole genome shotgun (WGS) entry which is preliminary data.</text>
</comment>
<accession>A0A4Y2FKK1</accession>
<proteinExistence type="predicted"/>
<sequence length="80" mass="8934">MTATREVEEADAAEELSLPLYVPEDDNSSYEEKREKLLKEIFSVMSHNARDPKHKSSLSGLNKTLKKLQNVKSSAVGKVS</sequence>
<gene>
    <name evidence="1" type="ORF">AVEN_47436_1</name>
</gene>
<dbReference type="AlphaFoldDB" id="A0A4Y2FKK1"/>
<keyword evidence="2" id="KW-1185">Reference proteome</keyword>
<reference evidence="1 2" key="1">
    <citation type="journal article" date="2019" name="Sci. Rep.">
        <title>Orb-weaving spider Araneus ventricosus genome elucidates the spidroin gene catalogue.</title>
        <authorList>
            <person name="Kono N."/>
            <person name="Nakamura H."/>
            <person name="Ohtoshi R."/>
            <person name="Moran D.A.P."/>
            <person name="Shinohara A."/>
            <person name="Yoshida Y."/>
            <person name="Fujiwara M."/>
            <person name="Mori M."/>
            <person name="Tomita M."/>
            <person name="Arakawa K."/>
        </authorList>
    </citation>
    <scope>NUCLEOTIDE SEQUENCE [LARGE SCALE GENOMIC DNA]</scope>
</reference>
<organism evidence="1 2">
    <name type="scientific">Araneus ventricosus</name>
    <name type="common">Orbweaver spider</name>
    <name type="synonym">Epeira ventricosa</name>
    <dbReference type="NCBI Taxonomy" id="182803"/>
    <lineage>
        <taxon>Eukaryota</taxon>
        <taxon>Metazoa</taxon>
        <taxon>Ecdysozoa</taxon>
        <taxon>Arthropoda</taxon>
        <taxon>Chelicerata</taxon>
        <taxon>Arachnida</taxon>
        <taxon>Araneae</taxon>
        <taxon>Araneomorphae</taxon>
        <taxon>Entelegynae</taxon>
        <taxon>Araneoidea</taxon>
        <taxon>Araneidae</taxon>
        <taxon>Araneus</taxon>
    </lineage>
</organism>
<dbReference type="Proteomes" id="UP000499080">
    <property type="component" value="Unassembled WGS sequence"/>
</dbReference>
<evidence type="ECO:0000313" key="2">
    <source>
        <dbReference type="Proteomes" id="UP000499080"/>
    </source>
</evidence>
<protein>
    <submittedName>
        <fullName evidence="1">Uncharacterized protein</fullName>
    </submittedName>
</protein>
<evidence type="ECO:0000313" key="1">
    <source>
        <dbReference type="EMBL" id="GBM41096.1"/>
    </source>
</evidence>
<name>A0A4Y2FKK1_ARAVE</name>